<dbReference type="NCBIfam" id="TIGR03083">
    <property type="entry name" value="maleylpyruvate isomerase family mycothiol-dependent enzyme"/>
    <property type="match status" value="1"/>
</dbReference>
<proteinExistence type="predicted"/>
<dbReference type="EMBL" id="JAWLVV010000059">
    <property type="protein sequence ID" value="MDV7295179.1"/>
    <property type="molecule type" value="Genomic_DNA"/>
</dbReference>
<dbReference type="NCBIfam" id="TIGR03086">
    <property type="entry name" value="TIGR03086 family metal-binding protein"/>
    <property type="match status" value="1"/>
</dbReference>
<evidence type="ECO:0000313" key="3">
    <source>
        <dbReference type="Proteomes" id="UP001186041"/>
    </source>
</evidence>
<dbReference type="Proteomes" id="UP001186041">
    <property type="component" value="Unassembled WGS sequence"/>
</dbReference>
<accession>A0AAE4VKE5</accession>
<reference evidence="2" key="1">
    <citation type="submission" date="2023-10" db="EMBL/GenBank/DDBJ databases">
        <title>Mycolicibacterium fortuitum clinical isolates causing pulmonary infections in humans.</title>
        <authorList>
            <person name="Mejia-Ponce P.M."/>
            <person name="Zenteno-Cuevas R."/>
            <person name="Licona-Cassani C."/>
        </authorList>
    </citation>
    <scope>NUCLEOTIDE SEQUENCE</scope>
    <source>
        <strain evidence="2">M8</strain>
    </source>
</reference>
<feature type="domain" description="Mycothiol-dependent maleylpyruvate isomerase metal-binding" evidence="1">
    <location>
        <begin position="7"/>
        <end position="130"/>
    </location>
</feature>
<evidence type="ECO:0000313" key="2">
    <source>
        <dbReference type="EMBL" id="MDV7295179.1"/>
    </source>
</evidence>
<comment type="caution">
    <text evidence="2">The sequence shown here is derived from an EMBL/GenBank/DDBJ whole genome shotgun (WGS) entry which is preliminary data.</text>
</comment>
<dbReference type="SUPFAM" id="SSF109854">
    <property type="entry name" value="DinB/YfiT-like putative metalloenzymes"/>
    <property type="match status" value="1"/>
</dbReference>
<name>A0AAE4VKE5_MYCFO</name>
<dbReference type="InterPro" id="IPR024344">
    <property type="entry name" value="MDMPI_metal-binding"/>
</dbReference>
<dbReference type="InterPro" id="IPR034660">
    <property type="entry name" value="DinB/YfiT-like"/>
</dbReference>
<dbReference type="InterPro" id="IPR017517">
    <property type="entry name" value="Maleyloyr_isom"/>
</dbReference>
<dbReference type="InterPro" id="IPR017520">
    <property type="entry name" value="CHP03086"/>
</dbReference>
<dbReference type="RefSeq" id="WP_317722806.1">
    <property type="nucleotide sequence ID" value="NZ_JAWLVK010000053.1"/>
</dbReference>
<evidence type="ECO:0000259" key="1">
    <source>
        <dbReference type="Pfam" id="PF11716"/>
    </source>
</evidence>
<dbReference type="AlphaFoldDB" id="A0AAE4VKE5"/>
<dbReference type="Pfam" id="PF11716">
    <property type="entry name" value="MDMPI_N"/>
    <property type="match status" value="1"/>
</dbReference>
<dbReference type="GO" id="GO:0046872">
    <property type="term" value="F:metal ion binding"/>
    <property type="evidence" value="ECO:0007669"/>
    <property type="project" value="InterPro"/>
</dbReference>
<dbReference type="Gene3D" id="1.20.120.450">
    <property type="entry name" value="dinb family like domain"/>
    <property type="match status" value="1"/>
</dbReference>
<gene>
    <name evidence="2" type="ORF">R4485_34015</name>
</gene>
<sequence>MNSLDLLQQADKRLVDLVSTLSVSNLDAPSPCSGWSVRSLLSHTVATIDAFAAALDGQGGPTEQELFSGADILGSAPLTVVEKSVDRSQQAWTTITDWERPILTVIGEMPARQAIGIITYSTLIHSWDLAVAIGKPIHFDEAEATLAEAVGSQLVPALRPQDLFGPEVAAGADATPTQRVVAFAGRINPL</sequence>
<protein>
    <submittedName>
        <fullName evidence="2">TIGR03086 family metal-binding protein</fullName>
    </submittedName>
</protein>
<organism evidence="2 3">
    <name type="scientific">Mycolicibacterium fortuitum</name>
    <name type="common">Mycobacterium fortuitum</name>
    <dbReference type="NCBI Taxonomy" id="1766"/>
    <lineage>
        <taxon>Bacteria</taxon>
        <taxon>Bacillati</taxon>
        <taxon>Actinomycetota</taxon>
        <taxon>Actinomycetes</taxon>
        <taxon>Mycobacteriales</taxon>
        <taxon>Mycobacteriaceae</taxon>
        <taxon>Mycolicibacterium</taxon>
    </lineage>
</organism>